<evidence type="ECO:0000313" key="2">
    <source>
        <dbReference type="Proteomes" id="UP000199529"/>
    </source>
</evidence>
<sequence>MSGLLRDQSTHVTTYPVQSWLTHAVPWHRAVAMRLVAVAALLGSLTAGCTGNGFAPATDRFRELPRICDLVSPATASRVIGVGYKRDAIAVETTGYCLWTYRDLGSEGARPFERALSLHVSLHRSMTRRSGADGALEELGRLSKDASGQFAPAPGVGEHAVRSTSGGSINYIIVVDNLNLKMTFSGRDMDAEGKLVAIPGKQAVSSSFEVAREIVHNLELG</sequence>
<protein>
    <recommendedName>
        <fullName evidence="3">DUF3558 domain-containing protein</fullName>
    </recommendedName>
</protein>
<dbReference type="RefSeq" id="WP_143061022.1">
    <property type="nucleotide sequence ID" value="NZ_FNOK01000018.1"/>
</dbReference>
<organism evidence="1 2">
    <name type="scientific">Saccharopolyspora shandongensis</name>
    <dbReference type="NCBI Taxonomy" id="418495"/>
    <lineage>
        <taxon>Bacteria</taxon>
        <taxon>Bacillati</taxon>
        <taxon>Actinomycetota</taxon>
        <taxon>Actinomycetes</taxon>
        <taxon>Pseudonocardiales</taxon>
        <taxon>Pseudonocardiaceae</taxon>
        <taxon>Saccharopolyspora</taxon>
    </lineage>
</organism>
<accession>A0A1H3GB01</accession>
<dbReference type="EMBL" id="FNOK01000018">
    <property type="protein sequence ID" value="SDY00220.1"/>
    <property type="molecule type" value="Genomic_DNA"/>
</dbReference>
<reference evidence="2" key="1">
    <citation type="submission" date="2016-10" db="EMBL/GenBank/DDBJ databases">
        <authorList>
            <person name="Varghese N."/>
            <person name="Submissions S."/>
        </authorList>
    </citation>
    <scope>NUCLEOTIDE SEQUENCE [LARGE SCALE GENOMIC DNA]</scope>
    <source>
        <strain evidence="2">CGMCC 4.3530</strain>
    </source>
</reference>
<dbReference type="Proteomes" id="UP000199529">
    <property type="component" value="Unassembled WGS sequence"/>
</dbReference>
<keyword evidence="2" id="KW-1185">Reference proteome</keyword>
<evidence type="ECO:0000313" key="1">
    <source>
        <dbReference type="EMBL" id="SDY00220.1"/>
    </source>
</evidence>
<name>A0A1H3GB01_9PSEU</name>
<dbReference type="AlphaFoldDB" id="A0A1H3GB01"/>
<proteinExistence type="predicted"/>
<gene>
    <name evidence="1" type="ORF">SAMN05216215_1018104</name>
</gene>
<evidence type="ECO:0008006" key="3">
    <source>
        <dbReference type="Google" id="ProtNLM"/>
    </source>
</evidence>
<dbReference type="OrthoDB" id="3703643at2"/>